<name>H2C9S6_9CREN</name>
<evidence type="ECO:0000259" key="1">
    <source>
        <dbReference type="Pfam" id="PF05050"/>
    </source>
</evidence>
<dbReference type="Gene3D" id="3.40.50.150">
    <property type="entry name" value="Vaccinia Virus protein VP39"/>
    <property type="match status" value="1"/>
</dbReference>
<dbReference type="NCBIfam" id="TIGR01444">
    <property type="entry name" value="fkbM_fam"/>
    <property type="match status" value="1"/>
</dbReference>
<sequence length="307" mass="35564">MKRSMGLISKLDKSIRFTRLLLRFVNNWFDILYLTVTNKRVNTLEVELKDNHKIFLRSVYDLYVLLNLLERGWKVKEAYENNIISCKEICLNIRTKKGADILHLDEIYERKTYGKTFRGVIIDVGASNADSSIFFAINGAEKVIALEPFPESYELGKYNIKINNLENKVFLLPYALANYESYTEFIISSDNPNANAVNPSPYIIGSGMKFEQKIKVFTISLTSIIKKYNIDTIFLLKMDCEGCEYTVLRDLPADILNRIENIILEFHDYPKDLPDILRKSGFNVDYENKPIGILKAYKNDKLTIQFC</sequence>
<dbReference type="Proteomes" id="UP000003980">
    <property type="component" value="Unassembled WGS sequence"/>
</dbReference>
<dbReference type="PANTHER" id="PTHR34203">
    <property type="entry name" value="METHYLTRANSFERASE, FKBM FAMILY PROTEIN"/>
    <property type="match status" value="1"/>
</dbReference>
<dbReference type="PANTHER" id="PTHR34203:SF15">
    <property type="entry name" value="SLL1173 PROTEIN"/>
    <property type="match status" value="1"/>
</dbReference>
<gene>
    <name evidence="2" type="ORF">MetMK1DRAFT_00033510</name>
</gene>
<feature type="domain" description="Methyltransferase FkbM" evidence="1">
    <location>
        <begin position="123"/>
        <end position="282"/>
    </location>
</feature>
<reference evidence="2 3" key="1">
    <citation type="submission" date="2012-01" db="EMBL/GenBank/DDBJ databases">
        <title>Improved High-Quality Draft sequence of Metallosphaera yellowstonensis MK1.</title>
        <authorList>
            <consortium name="US DOE Joint Genome Institute"/>
            <person name="Lucas S."/>
            <person name="Han J."/>
            <person name="Cheng J.-F."/>
            <person name="Goodwin L."/>
            <person name="Pitluck S."/>
            <person name="Peters L."/>
            <person name="Teshima H."/>
            <person name="Detter J.C."/>
            <person name="Han C."/>
            <person name="Tapia R."/>
            <person name="Land M."/>
            <person name="Hauser L."/>
            <person name="Kyrpides N."/>
            <person name="Kozubal M."/>
            <person name="Macur R.E."/>
            <person name="Jay Z."/>
            <person name="Inskeep W."/>
            <person name="Woyke T."/>
        </authorList>
    </citation>
    <scope>NUCLEOTIDE SEQUENCE [LARGE SCALE GENOMIC DNA]</scope>
    <source>
        <strain evidence="2 3">MK1</strain>
    </source>
</reference>
<organism evidence="2 3">
    <name type="scientific">Metallosphaera yellowstonensis MK1</name>
    <dbReference type="NCBI Taxonomy" id="671065"/>
    <lineage>
        <taxon>Archaea</taxon>
        <taxon>Thermoproteota</taxon>
        <taxon>Thermoprotei</taxon>
        <taxon>Sulfolobales</taxon>
        <taxon>Sulfolobaceae</taxon>
        <taxon>Metallosphaera</taxon>
    </lineage>
</organism>
<dbReference type="STRING" id="671065.MetMK1DRAFT_00033510"/>
<dbReference type="InterPro" id="IPR006342">
    <property type="entry name" value="FkbM_mtfrase"/>
</dbReference>
<dbReference type="eggNOG" id="arCOG01400">
    <property type="taxonomic scope" value="Archaea"/>
</dbReference>
<keyword evidence="3" id="KW-1185">Reference proteome</keyword>
<dbReference type="Pfam" id="PF05050">
    <property type="entry name" value="Methyltransf_21"/>
    <property type="match status" value="1"/>
</dbReference>
<evidence type="ECO:0000313" key="3">
    <source>
        <dbReference type="Proteomes" id="UP000003980"/>
    </source>
</evidence>
<accession>H2C9S6</accession>
<dbReference type="InterPro" id="IPR052514">
    <property type="entry name" value="SAM-dependent_MTase"/>
</dbReference>
<evidence type="ECO:0000313" key="2">
    <source>
        <dbReference type="EMBL" id="EHP68902.1"/>
    </source>
</evidence>
<dbReference type="InterPro" id="IPR029063">
    <property type="entry name" value="SAM-dependent_MTases_sf"/>
</dbReference>
<dbReference type="EMBL" id="JH597770">
    <property type="protein sequence ID" value="EHP68902.1"/>
    <property type="molecule type" value="Genomic_DNA"/>
</dbReference>
<dbReference type="HOGENOM" id="CLU_079272_0_0_2"/>
<dbReference type="AlphaFoldDB" id="H2C9S6"/>
<dbReference type="SUPFAM" id="SSF53335">
    <property type="entry name" value="S-adenosyl-L-methionine-dependent methyltransferases"/>
    <property type="match status" value="1"/>
</dbReference>
<proteinExistence type="predicted"/>
<protein>
    <recommendedName>
        <fullName evidence="1">Methyltransferase FkbM domain-containing protein</fullName>
    </recommendedName>
</protein>